<feature type="transmembrane region" description="Helical" evidence="8">
    <location>
        <begin position="151"/>
        <end position="174"/>
    </location>
</feature>
<protein>
    <submittedName>
        <fullName evidence="10">MFS transporter</fullName>
    </submittedName>
</protein>
<gene>
    <name evidence="10" type="ORF">GCM10022222_06570</name>
</gene>
<feature type="transmembrane region" description="Helical" evidence="8">
    <location>
        <begin position="235"/>
        <end position="258"/>
    </location>
</feature>
<keyword evidence="3" id="KW-0813">Transport</keyword>
<dbReference type="InterPro" id="IPR020846">
    <property type="entry name" value="MFS_dom"/>
</dbReference>
<evidence type="ECO:0000256" key="3">
    <source>
        <dbReference type="ARBA" id="ARBA00022448"/>
    </source>
</evidence>
<keyword evidence="5 8" id="KW-0812">Transmembrane</keyword>
<dbReference type="PANTHER" id="PTHR42718:SF9">
    <property type="entry name" value="MAJOR FACILITATOR SUPERFAMILY MULTIDRUG TRANSPORTER MFSC"/>
    <property type="match status" value="1"/>
</dbReference>
<feature type="domain" description="Major facilitator superfamily (MFS) profile" evidence="9">
    <location>
        <begin position="23"/>
        <end position="462"/>
    </location>
</feature>
<dbReference type="RefSeq" id="WP_344855058.1">
    <property type="nucleotide sequence ID" value="NZ_BAAAZN010000001.1"/>
</dbReference>
<dbReference type="InterPro" id="IPR036259">
    <property type="entry name" value="MFS_trans_sf"/>
</dbReference>
<comment type="similarity">
    <text evidence="2">Belongs to the major facilitator superfamily. EmrB family.</text>
</comment>
<comment type="subcellular location">
    <subcellularLocation>
        <location evidence="1">Cell membrane</location>
        <topology evidence="1">Multi-pass membrane protein</topology>
    </subcellularLocation>
</comment>
<dbReference type="NCBIfam" id="TIGR00711">
    <property type="entry name" value="efflux_EmrB"/>
    <property type="match status" value="1"/>
</dbReference>
<keyword evidence="6 8" id="KW-1133">Transmembrane helix</keyword>
<evidence type="ECO:0000256" key="4">
    <source>
        <dbReference type="ARBA" id="ARBA00022475"/>
    </source>
</evidence>
<evidence type="ECO:0000259" key="9">
    <source>
        <dbReference type="PROSITE" id="PS50850"/>
    </source>
</evidence>
<reference evidence="11" key="1">
    <citation type="journal article" date="2019" name="Int. J. Syst. Evol. Microbiol.">
        <title>The Global Catalogue of Microorganisms (GCM) 10K type strain sequencing project: providing services to taxonomists for standard genome sequencing and annotation.</title>
        <authorList>
            <consortium name="The Broad Institute Genomics Platform"/>
            <consortium name="The Broad Institute Genome Sequencing Center for Infectious Disease"/>
            <person name="Wu L."/>
            <person name="Ma J."/>
        </authorList>
    </citation>
    <scope>NUCLEOTIDE SEQUENCE [LARGE SCALE GENOMIC DNA]</scope>
    <source>
        <strain evidence="11">JCM 16898</strain>
    </source>
</reference>
<feature type="transmembrane region" description="Helical" evidence="8">
    <location>
        <begin position="317"/>
        <end position="335"/>
    </location>
</feature>
<feature type="transmembrane region" description="Helical" evidence="8">
    <location>
        <begin position="438"/>
        <end position="457"/>
    </location>
</feature>
<dbReference type="PROSITE" id="PS50850">
    <property type="entry name" value="MFS"/>
    <property type="match status" value="1"/>
</dbReference>
<feature type="transmembrane region" description="Helical" evidence="8">
    <location>
        <begin position="21"/>
        <end position="41"/>
    </location>
</feature>
<evidence type="ECO:0000256" key="1">
    <source>
        <dbReference type="ARBA" id="ARBA00004651"/>
    </source>
</evidence>
<dbReference type="PANTHER" id="PTHR42718">
    <property type="entry name" value="MAJOR FACILITATOR SUPERFAMILY MULTIDRUG TRANSPORTER MFSC"/>
    <property type="match status" value="1"/>
</dbReference>
<dbReference type="EMBL" id="BAAAZN010000001">
    <property type="protein sequence ID" value="GAA3526266.1"/>
    <property type="molecule type" value="Genomic_DNA"/>
</dbReference>
<evidence type="ECO:0000256" key="6">
    <source>
        <dbReference type="ARBA" id="ARBA00022989"/>
    </source>
</evidence>
<keyword evidence="7 8" id="KW-0472">Membrane</keyword>
<dbReference type="InterPro" id="IPR004638">
    <property type="entry name" value="EmrB-like"/>
</dbReference>
<organism evidence="10 11">
    <name type="scientific">Amycolatopsis ultiminotia</name>
    <dbReference type="NCBI Taxonomy" id="543629"/>
    <lineage>
        <taxon>Bacteria</taxon>
        <taxon>Bacillati</taxon>
        <taxon>Actinomycetota</taxon>
        <taxon>Actinomycetes</taxon>
        <taxon>Pseudonocardiales</taxon>
        <taxon>Pseudonocardiaceae</taxon>
        <taxon>Amycolatopsis</taxon>
    </lineage>
</organism>
<accession>A0ABP6V547</accession>
<evidence type="ECO:0000313" key="11">
    <source>
        <dbReference type="Proteomes" id="UP001500689"/>
    </source>
</evidence>
<feature type="transmembrane region" description="Helical" evidence="8">
    <location>
        <begin position="414"/>
        <end position="432"/>
    </location>
</feature>
<dbReference type="Pfam" id="PF07690">
    <property type="entry name" value="MFS_1"/>
    <property type="match status" value="1"/>
</dbReference>
<feature type="transmembrane region" description="Helical" evidence="8">
    <location>
        <begin position="371"/>
        <end position="393"/>
    </location>
</feature>
<proteinExistence type="inferred from homology"/>
<dbReference type="InterPro" id="IPR011701">
    <property type="entry name" value="MFS"/>
</dbReference>
<comment type="caution">
    <text evidence="10">The sequence shown here is derived from an EMBL/GenBank/DDBJ whole genome shotgun (WGS) entry which is preliminary data.</text>
</comment>
<feature type="transmembrane region" description="Helical" evidence="8">
    <location>
        <begin position="93"/>
        <end position="115"/>
    </location>
</feature>
<evidence type="ECO:0000256" key="7">
    <source>
        <dbReference type="ARBA" id="ARBA00023136"/>
    </source>
</evidence>
<dbReference type="SUPFAM" id="SSF103473">
    <property type="entry name" value="MFS general substrate transporter"/>
    <property type="match status" value="1"/>
</dbReference>
<evidence type="ECO:0000256" key="8">
    <source>
        <dbReference type="SAM" id="Phobius"/>
    </source>
</evidence>
<dbReference type="Gene3D" id="1.20.1250.20">
    <property type="entry name" value="MFS general substrate transporter like domains"/>
    <property type="match status" value="1"/>
</dbReference>
<feature type="transmembrane region" description="Helical" evidence="8">
    <location>
        <begin position="61"/>
        <end position="81"/>
    </location>
</feature>
<dbReference type="Gene3D" id="1.20.1720.10">
    <property type="entry name" value="Multidrug resistance protein D"/>
    <property type="match status" value="1"/>
</dbReference>
<feature type="transmembrane region" description="Helical" evidence="8">
    <location>
        <begin position="211"/>
        <end position="229"/>
    </location>
</feature>
<sequence length="474" mass="48487">MTGIGTAAAPSGAALSARRKALVLVICCLSLFIVGLDNTIVNLALPSIRRDLGAGLSALQWVIDAYTLALASLLMLAGSVADRMGRRRTFQTGLVLFSLGSLLCSLAPDAGWLIAFRVVQALGGSMLNPVAMSIITTTFTDPRQRARAIGVWGGVIGVSMALGPVIGGVLVDAAGWRSVFWLNVPIGLTAVVLCALFVPESKVARPRRLDPVGQIVVVALLGTTTFAIIEGPAHGWGSALILSCLAGALVSLAVLIGYERRRREPLLDPGFFTSAAFSGAVVIAVAAVAALGGFLFLTSLYLQDVRQFSPLQAGVRTLPMAVAVAVAAPVSGRIVGARGSRAPLVFGGTGLLVAGVLLTRLSPDTSTGYLVLAYLVFGLGFGVLNAPVTHAAVSGMPDSQAGVAAAVASTSRQFGATLGVAIFGSLAGRAVADRSVTTGWWVMAGCGALILAVGLATTSRWARTTGRSAARGTR</sequence>
<dbReference type="Proteomes" id="UP001500689">
    <property type="component" value="Unassembled WGS sequence"/>
</dbReference>
<dbReference type="CDD" id="cd17321">
    <property type="entry name" value="MFS_MMR_MDR_like"/>
    <property type="match status" value="1"/>
</dbReference>
<feature type="transmembrane region" description="Helical" evidence="8">
    <location>
        <begin position="270"/>
        <end position="297"/>
    </location>
</feature>
<keyword evidence="4" id="KW-1003">Cell membrane</keyword>
<name>A0ABP6V547_9PSEU</name>
<evidence type="ECO:0000256" key="5">
    <source>
        <dbReference type="ARBA" id="ARBA00022692"/>
    </source>
</evidence>
<feature type="transmembrane region" description="Helical" evidence="8">
    <location>
        <begin position="180"/>
        <end position="199"/>
    </location>
</feature>
<feature type="transmembrane region" description="Helical" evidence="8">
    <location>
        <begin position="342"/>
        <end position="359"/>
    </location>
</feature>
<dbReference type="PRINTS" id="PR01036">
    <property type="entry name" value="TCRTETB"/>
</dbReference>
<feature type="transmembrane region" description="Helical" evidence="8">
    <location>
        <begin position="121"/>
        <end position="139"/>
    </location>
</feature>
<evidence type="ECO:0000313" key="10">
    <source>
        <dbReference type="EMBL" id="GAA3526266.1"/>
    </source>
</evidence>
<keyword evidence="11" id="KW-1185">Reference proteome</keyword>
<evidence type="ECO:0000256" key="2">
    <source>
        <dbReference type="ARBA" id="ARBA00008537"/>
    </source>
</evidence>